<dbReference type="InterPro" id="IPR043502">
    <property type="entry name" value="DNA/RNA_pol_sf"/>
</dbReference>
<dbReference type="EMBL" id="BGPR01007857">
    <property type="protein sequence ID" value="GBN30030.1"/>
    <property type="molecule type" value="Genomic_DNA"/>
</dbReference>
<dbReference type="PROSITE" id="PS50878">
    <property type="entry name" value="RT_POL"/>
    <property type="match status" value="1"/>
</dbReference>
<comment type="caution">
    <text evidence="3">The sequence shown here is derived from an EMBL/GenBank/DDBJ whole genome shotgun (WGS) entry which is preliminary data.</text>
</comment>
<dbReference type="SUPFAM" id="SSF56672">
    <property type="entry name" value="DNA/RNA polymerases"/>
    <property type="match status" value="1"/>
</dbReference>
<protein>
    <submittedName>
        <fullName evidence="3">Putative RNA-directed DNA polymerase from transposon BS</fullName>
    </submittedName>
</protein>
<dbReference type="GO" id="GO:0042575">
    <property type="term" value="C:DNA polymerase complex"/>
    <property type="evidence" value="ECO:0007669"/>
    <property type="project" value="UniProtKB-ARBA"/>
</dbReference>
<dbReference type="Pfam" id="PF14529">
    <property type="entry name" value="Exo_endo_phos_2"/>
    <property type="match status" value="1"/>
</dbReference>
<name>A0A4Y2MUH9_ARAVE</name>
<gene>
    <name evidence="3" type="primary">RTase_626</name>
    <name evidence="3" type="ORF">AVEN_175408_1</name>
</gene>
<dbReference type="SUPFAM" id="SSF56219">
    <property type="entry name" value="DNase I-like"/>
    <property type="match status" value="1"/>
</dbReference>
<evidence type="ECO:0000313" key="3">
    <source>
        <dbReference type="EMBL" id="GBN30030.1"/>
    </source>
</evidence>
<evidence type="ECO:0000259" key="2">
    <source>
        <dbReference type="PROSITE" id="PS50878"/>
    </source>
</evidence>
<keyword evidence="3" id="KW-0548">Nucleotidyltransferase</keyword>
<keyword evidence="1" id="KW-0472">Membrane</keyword>
<dbReference type="InterPro" id="IPR012337">
    <property type="entry name" value="RNaseH-like_sf"/>
</dbReference>
<dbReference type="InterPro" id="IPR005135">
    <property type="entry name" value="Endo/exonuclease/phosphatase"/>
</dbReference>
<sequence>MDADGPVSGGVCSFTSNSYPSTPLVLHTNLQAVAIQVHVKTLVTVCCVYFPPRDIISQEELNSLVDQLPEPLIMLGDFNGHSILWGNEDTNSRGQQIEQLISDHCLCLMNSDEKTYFHAPTRTFHALDLAICSPALLPLLTFTVGSDLYNSDHFPIFIAHADSVRMAHLPSIYIFQRANWELFKQLATITDAMIDCADISDAVTQVTETILYAADVAIPKSSSRPRKHSKPWWNDECREAEKAQNKFWGIFRRRPTTENLVAFKRAKAFARKVRRRREREYWIKYVSLITSNTPSRYLWKKVKAANRLYQEFTIPILKTDAAIYSSPRDIANVLGESFSKVSSSACYNPTFLAIKTCAERQSINFKTCQTLPYNSPFEMFELEKALSKSRNTSPGPERISYHMLRHLSTSSLSHILRLFNRVWTEGIFPMQWQETLVVPILKLGKEPKDPSNYRPIALTSCFSKTLEKMVNARLVHQLEVNNLIPLHQSGFRKGRSTLDNILQLESEIRNAFVRRNHLVSIFMDIEKAYDQTWRFGILRVLFEFGFRGPLPLFIKNFLSRRVLKVRIGSTLSDPFVQLEGVPQGSVLSVTLFTIHFSRILLNLPLSVPGTLYVDDLQISCQESNMRLIERQLQTAMNNLVKWCDQNGYKISQSKSCCVHFCRKRSLHPEPEIYIRDGSIPVVPEKCEKLLNIPKVLSHTSWGADKSSLLRIYEALILSRIDYGCIAYGSASNSALKKLDTVHHSALRICSGAFHTSPVQRSYVACHQLPLSLRRQKLSLQYYFKILSTTNHPLQHNTVSRFLNNYNARPTAIRPFMERIKPILSDTHLADTRVLASEPFCFPPWNVTSIAHINPFIGFSKTHADPFIFQQLYLAHRSQYDNYKAIFTDGSKMTDHVGFGVLIDEDTYSHTLLIFCSIFTAEVTAILYALKRISSYEYRNFFLYADNMSFFATTAKF</sequence>
<dbReference type="CDD" id="cd01650">
    <property type="entry name" value="RT_nLTR_like"/>
    <property type="match status" value="1"/>
</dbReference>
<keyword evidence="3" id="KW-0808">Transferase</keyword>
<accession>A0A4Y2MUH9</accession>
<keyword evidence="3" id="KW-0695">RNA-directed DNA polymerase</keyword>
<dbReference type="SUPFAM" id="SSF53098">
    <property type="entry name" value="Ribonuclease H-like"/>
    <property type="match status" value="1"/>
</dbReference>
<reference evidence="3 4" key="1">
    <citation type="journal article" date="2019" name="Sci. Rep.">
        <title>Orb-weaving spider Araneus ventricosus genome elucidates the spidroin gene catalogue.</title>
        <authorList>
            <person name="Kono N."/>
            <person name="Nakamura H."/>
            <person name="Ohtoshi R."/>
            <person name="Moran D.A.P."/>
            <person name="Shinohara A."/>
            <person name="Yoshida Y."/>
            <person name="Fujiwara M."/>
            <person name="Mori M."/>
            <person name="Tomita M."/>
            <person name="Arakawa K."/>
        </authorList>
    </citation>
    <scope>NUCLEOTIDE SEQUENCE [LARGE SCALE GENOMIC DNA]</scope>
</reference>
<dbReference type="GO" id="GO:0003964">
    <property type="term" value="F:RNA-directed DNA polymerase activity"/>
    <property type="evidence" value="ECO:0007669"/>
    <property type="project" value="UniProtKB-KW"/>
</dbReference>
<dbReference type="PANTHER" id="PTHR36688:SF2">
    <property type="entry name" value="ENDONUCLEASE_EXONUCLEASE_PHOSPHATASE DOMAIN-CONTAINING PROTEIN"/>
    <property type="match status" value="1"/>
</dbReference>
<evidence type="ECO:0000256" key="1">
    <source>
        <dbReference type="SAM" id="Phobius"/>
    </source>
</evidence>
<dbReference type="Pfam" id="PF00078">
    <property type="entry name" value="RVT_1"/>
    <property type="match status" value="1"/>
</dbReference>
<dbReference type="InterPro" id="IPR052560">
    <property type="entry name" value="RdDP_mobile_element"/>
</dbReference>
<feature type="domain" description="Reverse transcriptase" evidence="2">
    <location>
        <begin position="421"/>
        <end position="679"/>
    </location>
</feature>
<keyword evidence="4" id="KW-1185">Reference proteome</keyword>
<organism evidence="3 4">
    <name type="scientific">Araneus ventricosus</name>
    <name type="common">Orbweaver spider</name>
    <name type="synonym">Epeira ventricosa</name>
    <dbReference type="NCBI Taxonomy" id="182803"/>
    <lineage>
        <taxon>Eukaryota</taxon>
        <taxon>Metazoa</taxon>
        <taxon>Ecdysozoa</taxon>
        <taxon>Arthropoda</taxon>
        <taxon>Chelicerata</taxon>
        <taxon>Arachnida</taxon>
        <taxon>Araneae</taxon>
        <taxon>Araneomorphae</taxon>
        <taxon>Entelegynae</taxon>
        <taxon>Araneoidea</taxon>
        <taxon>Araneidae</taxon>
        <taxon>Araneus</taxon>
    </lineage>
</organism>
<dbReference type="PANTHER" id="PTHR36688">
    <property type="entry name" value="ENDO/EXONUCLEASE/PHOSPHATASE DOMAIN-CONTAINING PROTEIN"/>
    <property type="match status" value="1"/>
</dbReference>
<keyword evidence="1" id="KW-1133">Transmembrane helix</keyword>
<dbReference type="InterPro" id="IPR036691">
    <property type="entry name" value="Endo/exonu/phosph_ase_sf"/>
</dbReference>
<dbReference type="InterPro" id="IPR000477">
    <property type="entry name" value="RT_dom"/>
</dbReference>
<dbReference type="AlphaFoldDB" id="A0A4Y2MUH9"/>
<evidence type="ECO:0000313" key="4">
    <source>
        <dbReference type="Proteomes" id="UP000499080"/>
    </source>
</evidence>
<proteinExistence type="predicted"/>
<dbReference type="OrthoDB" id="6433748at2759"/>
<dbReference type="Gene3D" id="3.60.10.10">
    <property type="entry name" value="Endonuclease/exonuclease/phosphatase"/>
    <property type="match status" value="1"/>
</dbReference>
<dbReference type="Proteomes" id="UP000499080">
    <property type="component" value="Unassembled WGS sequence"/>
</dbReference>
<feature type="transmembrane region" description="Helical" evidence="1">
    <location>
        <begin position="911"/>
        <end position="929"/>
    </location>
</feature>
<keyword evidence="1" id="KW-0812">Transmembrane</keyword>